<keyword evidence="1" id="KW-1133">Transmembrane helix</keyword>
<dbReference type="Proteomes" id="UP000198935">
    <property type="component" value="Unassembled WGS sequence"/>
</dbReference>
<gene>
    <name evidence="2" type="ORF">SAMN05421736_107137</name>
</gene>
<dbReference type="OrthoDB" id="1795989at2"/>
<reference evidence="3" key="1">
    <citation type="submission" date="2016-10" db="EMBL/GenBank/DDBJ databases">
        <authorList>
            <person name="Varghese N."/>
            <person name="Submissions S."/>
        </authorList>
    </citation>
    <scope>NUCLEOTIDE SEQUENCE [LARGE SCALE GENOMIC DNA]</scope>
    <source>
        <strain evidence="3">SP</strain>
    </source>
</reference>
<name>A0A1H3R071_9BACI</name>
<sequence>MSFIEVNEWKAAKKQFFYKLTAYKGFFISLFIAQFVALVFSYGGGMHTSISVDLVSLTVSFYSGDMLFGFTLIWAFIVAAKLTSENYRNNDFSFVSTRISSNLSNIALIATLSFVGSVTSLMAGVLLRVIVYFTTDIGMIYGKNYLLSPPELLTGIYAAFLYLALVCAAGYLIGAVVQMHKVLIVLVPAVLFGLVSYELTKFGTIRWVEYFTSEGSLLMFTLKVISAVLIFFAGALVLSNRLEVRR</sequence>
<keyword evidence="1" id="KW-0812">Transmembrane</keyword>
<feature type="transmembrane region" description="Helical" evidence="1">
    <location>
        <begin position="62"/>
        <end position="82"/>
    </location>
</feature>
<keyword evidence="1" id="KW-0472">Membrane</keyword>
<dbReference type="EMBL" id="FNPI01000007">
    <property type="protein sequence ID" value="SDZ19194.1"/>
    <property type="molecule type" value="Genomic_DNA"/>
</dbReference>
<feature type="transmembrane region" description="Helical" evidence="1">
    <location>
        <begin position="103"/>
        <end position="132"/>
    </location>
</feature>
<evidence type="ECO:0000256" key="1">
    <source>
        <dbReference type="SAM" id="Phobius"/>
    </source>
</evidence>
<feature type="transmembrane region" description="Helical" evidence="1">
    <location>
        <begin position="21"/>
        <end position="42"/>
    </location>
</feature>
<dbReference type="STRING" id="1503961.SAMN05421736_107137"/>
<feature type="transmembrane region" description="Helical" evidence="1">
    <location>
        <begin position="180"/>
        <end position="197"/>
    </location>
</feature>
<evidence type="ECO:0000313" key="2">
    <source>
        <dbReference type="EMBL" id="SDZ19194.1"/>
    </source>
</evidence>
<accession>A0A1H3R071</accession>
<keyword evidence="3" id="KW-1185">Reference proteome</keyword>
<proteinExistence type="predicted"/>
<feature type="transmembrane region" description="Helical" evidence="1">
    <location>
        <begin position="152"/>
        <end position="173"/>
    </location>
</feature>
<organism evidence="2 3">
    <name type="scientific">Evansella caseinilytica</name>
    <dbReference type="NCBI Taxonomy" id="1503961"/>
    <lineage>
        <taxon>Bacteria</taxon>
        <taxon>Bacillati</taxon>
        <taxon>Bacillota</taxon>
        <taxon>Bacilli</taxon>
        <taxon>Bacillales</taxon>
        <taxon>Bacillaceae</taxon>
        <taxon>Evansella</taxon>
    </lineage>
</organism>
<feature type="transmembrane region" description="Helical" evidence="1">
    <location>
        <begin position="217"/>
        <end position="238"/>
    </location>
</feature>
<evidence type="ECO:0008006" key="4">
    <source>
        <dbReference type="Google" id="ProtNLM"/>
    </source>
</evidence>
<dbReference type="AlphaFoldDB" id="A0A1H3R071"/>
<evidence type="ECO:0000313" key="3">
    <source>
        <dbReference type="Proteomes" id="UP000198935"/>
    </source>
</evidence>
<protein>
    <recommendedName>
        <fullName evidence="4">ABC-2 type transport system permease protein</fullName>
    </recommendedName>
</protein>